<evidence type="ECO:0000313" key="1">
    <source>
        <dbReference type="EMBL" id="SDT84698.1"/>
    </source>
</evidence>
<name>A0A1H2DQR1_9BACT</name>
<reference evidence="2" key="1">
    <citation type="submission" date="2016-10" db="EMBL/GenBank/DDBJ databases">
        <authorList>
            <person name="Varghese N."/>
            <person name="Submissions S."/>
        </authorList>
    </citation>
    <scope>NUCLEOTIDE SEQUENCE [LARGE SCALE GENOMIC DNA]</scope>
    <source>
        <strain evidence="2">DSM 3384</strain>
    </source>
</reference>
<dbReference type="Proteomes" id="UP000199608">
    <property type="component" value="Unassembled WGS sequence"/>
</dbReference>
<dbReference type="AlphaFoldDB" id="A0A1H2DQR1"/>
<sequence>MVTFNASQCEGKKYLSLINPDQNSIEHSNGWHLGSSLLILYDHKITINYTTRQSSKDGSDEFNA</sequence>
<gene>
    <name evidence="1" type="ORF">SAMN04487931_101352</name>
</gene>
<dbReference type="RefSeq" id="WP_139168964.1">
    <property type="nucleotide sequence ID" value="NZ_FNLL01000001.1"/>
</dbReference>
<organism evidence="1 2">
    <name type="scientific">Desulfobacula phenolica</name>
    <dbReference type="NCBI Taxonomy" id="90732"/>
    <lineage>
        <taxon>Bacteria</taxon>
        <taxon>Pseudomonadati</taxon>
        <taxon>Thermodesulfobacteriota</taxon>
        <taxon>Desulfobacteria</taxon>
        <taxon>Desulfobacterales</taxon>
        <taxon>Desulfobacteraceae</taxon>
        <taxon>Desulfobacula</taxon>
    </lineage>
</organism>
<keyword evidence="2" id="KW-1185">Reference proteome</keyword>
<protein>
    <submittedName>
        <fullName evidence="1">Uncharacterized protein</fullName>
    </submittedName>
</protein>
<evidence type="ECO:0000313" key="2">
    <source>
        <dbReference type="Proteomes" id="UP000199608"/>
    </source>
</evidence>
<dbReference type="EMBL" id="FNLL01000001">
    <property type="protein sequence ID" value="SDT84698.1"/>
    <property type="molecule type" value="Genomic_DNA"/>
</dbReference>
<accession>A0A1H2DQR1</accession>
<proteinExistence type="predicted"/>